<name>A0A914RK86_PAREQ</name>
<keyword evidence="1" id="KW-1185">Reference proteome</keyword>
<proteinExistence type="predicted"/>
<accession>A0A914RK86</accession>
<evidence type="ECO:0000313" key="1">
    <source>
        <dbReference type="Proteomes" id="UP000887564"/>
    </source>
</evidence>
<dbReference type="Proteomes" id="UP000887564">
    <property type="component" value="Unplaced"/>
</dbReference>
<evidence type="ECO:0000313" key="2">
    <source>
        <dbReference type="WBParaSite" id="PEQ_0000225701-mRNA-1"/>
    </source>
</evidence>
<dbReference type="WBParaSite" id="PEQ_0000225701-mRNA-1">
    <property type="protein sequence ID" value="PEQ_0000225701-mRNA-1"/>
    <property type="gene ID" value="PEQ_0000225701"/>
</dbReference>
<sequence length="43" mass="5304">MWLMDLVFIPKKCYTNYFQICSKFHSTESTDEFLWREINSHTL</sequence>
<organism evidence="1 2">
    <name type="scientific">Parascaris equorum</name>
    <name type="common">Equine roundworm</name>
    <dbReference type="NCBI Taxonomy" id="6256"/>
    <lineage>
        <taxon>Eukaryota</taxon>
        <taxon>Metazoa</taxon>
        <taxon>Ecdysozoa</taxon>
        <taxon>Nematoda</taxon>
        <taxon>Chromadorea</taxon>
        <taxon>Rhabditida</taxon>
        <taxon>Spirurina</taxon>
        <taxon>Ascaridomorpha</taxon>
        <taxon>Ascaridoidea</taxon>
        <taxon>Ascarididae</taxon>
        <taxon>Parascaris</taxon>
    </lineage>
</organism>
<protein>
    <submittedName>
        <fullName evidence="2">Uncharacterized protein</fullName>
    </submittedName>
</protein>
<dbReference type="AlphaFoldDB" id="A0A914RK86"/>
<reference evidence="2" key="1">
    <citation type="submission" date="2022-11" db="UniProtKB">
        <authorList>
            <consortium name="WormBaseParasite"/>
        </authorList>
    </citation>
    <scope>IDENTIFICATION</scope>
</reference>